<reference evidence="6 7" key="1">
    <citation type="submission" date="2018-07" db="EMBL/GenBank/DDBJ databases">
        <title>Desertimonas flava gen. nov. sp. nov.</title>
        <authorList>
            <person name="Liu S."/>
        </authorList>
    </citation>
    <scope>NUCLEOTIDE SEQUENCE [LARGE SCALE GENOMIC DNA]</scope>
    <source>
        <strain evidence="6 7">16Sb5-5</strain>
    </source>
</reference>
<dbReference type="Pfam" id="PF09261">
    <property type="entry name" value="Alpha-mann_mid"/>
    <property type="match status" value="1"/>
</dbReference>
<dbReference type="SMART" id="SM00872">
    <property type="entry name" value="Alpha-mann_mid"/>
    <property type="match status" value="1"/>
</dbReference>
<evidence type="ECO:0000256" key="1">
    <source>
        <dbReference type="ARBA" id="ARBA00009792"/>
    </source>
</evidence>
<dbReference type="InterPro" id="IPR015341">
    <property type="entry name" value="Glyco_hydro_38_cen"/>
</dbReference>
<dbReference type="Pfam" id="PF17677">
    <property type="entry name" value="Glyco_hydro38C2"/>
    <property type="match status" value="1"/>
</dbReference>
<dbReference type="InterPro" id="IPR011330">
    <property type="entry name" value="Glyco_hydro/deAcase_b/a-brl"/>
</dbReference>
<dbReference type="InterPro" id="IPR028995">
    <property type="entry name" value="Glyco_hydro_57/38_cen_sf"/>
</dbReference>
<comment type="similarity">
    <text evidence="1">Belongs to the glycosyl hydrolase 38 family.</text>
</comment>
<dbReference type="Pfam" id="PF22907">
    <property type="entry name" value="Ams1-like_1st"/>
    <property type="match status" value="1"/>
</dbReference>
<dbReference type="GO" id="GO:0046872">
    <property type="term" value="F:metal ion binding"/>
    <property type="evidence" value="ECO:0007669"/>
    <property type="project" value="UniProtKB-KW"/>
</dbReference>
<name>A0A367YTQ2_9ACTN</name>
<dbReference type="EMBL" id="QOUI01000012">
    <property type="protein sequence ID" value="RCK68361.1"/>
    <property type="molecule type" value="Genomic_DNA"/>
</dbReference>
<proteinExistence type="inferred from homology"/>
<dbReference type="Gene3D" id="1.20.1270.50">
    <property type="entry name" value="Glycoside hydrolase family 38, central domain"/>
    <property type="match status" value="1"/>
</dbReference>
<dbReference type="Pfam" id="PF07748">
    <property type="entry name" value="Glyco_hydro_38C"/>
    <property type="match status" value="1"/>
</dbReference>
<dbReference type="InterPro" id="IPR041147">
    <property type="entry name" value="GH38_C"/>
</dbReference>
<dbReference type="InterPro" id="IPR054723">
    <property type="entry name" value="Ams1-like_N"/>
</dbReference>
<evidence type="ECO:0000256" key="3">
    <source>
        <dbReference type="ARBA" id="ARBA00022801"/>
    </source>
</evidence>
<evidence type="ECO:0000256" key="4">
    <source>
        <dbReference type="ARBA" id="ARBA00023295"/>
    </source>
</evidence>
<dbReference type="AlphaFoldDB" id="A0A367YTQ2"/>
<accession>A0A367YTQ2</accession>
<dbReference type="InterPro" id="IPR011682">
    <property type="entry name" value="Glyco_hydro_38_C"/>
</dbReference>
<evidence type="ECO:0000313" key="6">
    <source>
        <dbReference type="EMBL" id="RCK68361.1"/>
    </source>
</evidence>
<dbReference type="GO" id="GO:0030246">
    <property type="term" value="F:carbohydrate binding"/>
    <property type="evidence" value="ECO:0007669"/>
    <property type="project" value="InterPro"/>
</dbReference>
<comment type="caution">
    <text evidence="6">The sequence shown here is derived from an EMBL/GenBank/DDBJ whole genome shotgun (WGS) entry which is preliminary data.</text>
</comment>
<keyword evidence="7" id="KW-1185">Reference proteome</keyword>
<dbReference type="PANTHER" id="PTHR46017:SF1">
    <property type="entry name" value="ALPHA-MANNOSIDASE 2C1"/>
    <property type="match status" value="1"/>
</dbReference>
<gene>
    <name evidence="6" type="ORF">DT076_17145</name>
</gene>
<keyword evidence="4" id="KW-0326">Glycosidase</keyword>
<organism evidence="6 7">
    <name type="scientific">Desertihabitans brevis</name>
    <dbReference type="NCBI Taxonomy" id="2268447"/>
    <lineage>
        <taxon>Bacteria</taxon>
        <taxon>Bacillati</taxon>
        <taxon>Actinomycetota</taxon>
        <taxon>Actinomycetes</taxon>
        <taxon>Propionibacteriales</taxon>
        <taxon>Propionibacteriaceae</taxon>
        <taxon>Desertihabitans</taxon>
    </lineage>
</organism>
<dbReference type="FunFam" id="1.20.1270.50:FF:000004">
    <property type="entry name" value="alpha-mannosidase 2C1 isoform X1"/>
    <property type="match status" value="1"/>
</dbReference>
<dbReference type="SUPFAM" id="SSF74650">
    <property type="entry name" value="Galactose mutarotase-like"/>
    <property type="match status" value="1"/>
</dbReference>
<dbReference type="SUPFAM" id="SSF88688">
    <property type="entry name" value="Families 57/38 glycoside transferase middle domain"/>
    <property type="match status" value="1"/>
</dbReference>
<evidence type="ECO:0000256" key="2">
    <source>
        <dbReference type="ARBA" id="ARBA00022723"/>
    </source>
</evidence>
<dbReference type="InterPro" id="IPR037094">
    <property type="entry name" value="Glyco_hydro_38_cen_sf"/>
</dbReference>
<dbReference type="GO" id="GO:0004559">
    <property type="term" value="F:alpha-mannosidase activity"/>
    <property type="evidence" value="ECO:0007669"/>
    <property type="project" value="InterPro"/>
</dbReference>
<sequence length="1009" mass="110300">MHDHRILLEGRVKRFVDDHLTPALVRARTPLTLESWEVEDEPVPFAEAVGQTFTPLAVGDQWGKPWGTVWMHATGAVPGEWSDGGALPEGTRAEVWVDLGFVGGPGFNAEGLAWRPDGTIIKGVAPDNYWLPVPDDGRVDLYLEAASNPDFGIRGFKPTPMGDKATAGPGPLYTLRAFDVVLLDVGVWELERDIWTLNGLMHTLSVEDARRHAILHALQEMVDAVDPSDVAGTAAAGRAALAPVLASPAVPSAHQVTAVGHAHIDSAWLWPLRETVRKCARTFSNVADLADADPDFVFACSSAQQLAWIERDYPELFERIRDLVQRGQFVPVGGMWVESDTNMPGGEAMARQFVAGKQFFLDRFGVETEEVWLPDSFGYSAALPQIVAASSSKWFLTQKISWNQTNTFPHHTFWWEGIDGSRVFTHFPPADTYNARISGEELHRAARQYREKGRGTRSLMPFGHGDGGGGPTREMVAAAHRTASLEGSAQVEIASPRAFFTAAEEEYGAQAPVWSGEMYLELHRGTYTSQLRTKQGNRRNEHLLREAELWAATAAVRGVADYPYEELTELWQLLLLHQFHDILPGSSIAWVHTDAEHNHARITRGAQAIIDAALTALAGEGEQVLLANAAPHARDGVPALGLGAPQVAGEAVSVERDGADVVLDNGLLRVRVDGRGLVTSLVDTASGRESIAAGGAAGLLQLHRDEPVAWDAWDIDEYYRRQVTDLTDVDSLEVGGTEDRAEVTVTRSTAASTIVQRYVLERGAVSLRIEHELDWHERQKLLKLAVPTDVHADRAASEIQFGHVLRPTHTNTSWEAARFETVAHRWVHVGEPDYGVVVSNDSTYGHDIRRSTRADGGTTTTVRLSLVRAPLYPDPEADQGRHELAVTIRPGALVPDAVEEGYRTNLRPRRITGGAPVAPLVTVSNPQVVVESVKLAEDRSGDVVVRLYESEGRRATGTVELTDGASGVQVVDLLERADGYGAVPCGELVDGRAELSLRPFQLVTLRFTR</sequence>
<dbReference type="CDD" id="cd10789">
    <property type="entry name" value="GH38N_AMII_ER_cytosolic"/>
    <property type="match status" value="1"/>
</dbReference>
<dbReference type="FunFam" id="3.20.110.10:FF:000002">
    <property type="entry name" value="alpha-mannosidase 2C1 isoform X1"/>
    <property type="match status" value="1"/>
</dbReference>
<dbReference type="Gene3D" id="2.70.98.30">
    <property type="entry name" value="Golgi alpha-mannosidase II, domain 4"/>
    <property type="match status" value="1"/>
</dbReference>
<evidence type="ECO:0000259" key="5">
    <source>
        <dbReference type="SMART" id="SM00872"/>
    </source>
</evidence>
<protein>
    <submittedName>
        <fullName evidence="6">Alpha-mannosidase</fullName>
    </submittedName>
</protein>
<keyword evidence="2" id="KW-0479">Metal-binding</keyword>
<keyword evidence="3" id="KW-0378">Hydrolase</keyword>
<dbReference type="InterPro" id="IPR011013">
    <property type="entry name" value="Gal_mutarotase_sf_dom"/>
</dbReference>
<dbReference type="RefSeq" id="WP_114127922.1">
    <property type="nucleotide sequence ID" value="NZ_QOUI01000012.1"/>
</dbReference>
<dbReference type="Proteomes" id="UP000252770">
    <property type="component" value="Unassembled WGS sequence"/>
</dbReference>
<dbReference type="SUPFAM" id="SSF88713">
    <property type="entry name" value="Glycoside hydrolase/deacetylase"/>
    <property type="match status" value="1"/>
</dbReference>
<feature type="domain" description="Glycoside hydrolase family 38 central" evidence="5">
    <location>
        <begin position="521"/>
        <end position="599"/>
    </location>
</feature>
<dbReference type="InterPro" id="IPR000602">
    <property type="entry name" value="Glyco_hydro_38_N"/>
</dbReference>
<dbReference type="GO" id="GO:0009313">
    <property type="term" value="P:oligosaccharide catabolic process"/>
    <property type="evidence" value="ECO:0007669"/>
    <property type="project" value="TreeGrafter"/>
</dbReference>
<evidence type="ECO:0000313" key="7">
    <source>
        <dbReference type="Proteomes" id="UP000252770"/>
    </source>
</evidence>
<dbReference type="Gene3D" id="3.20.110.10">
    <property type="entry name" value="Glycoside hydrolase 38, N terminal domain"/>
    <property type="match status" value="1"/>
</dbReference>
<dbReference type="GO" id="GO:0006013">
    <property type="term" value="P:mannose metabolic process"/>
    <property type="evidence" value="ECO:0007669"/>
    <property type="project" value="InterPro"/>
</dbReference>
<dbReference type="PANTHER" id="PTHR46017">
    <property type="entry name" value="ALPHA-MANNOSIDASE 2C1"/>
    <property type="match status" value="1"/>
</dbReference>
<dbReference type="Pfam" id="PF01074">
    <property type="entry name" value="Glyco_hydro_38N"/>
    <property type="match status" value="1"/>
</dbReference>
<dbReference type="InterPro" id="IPR027291">
    <property type="entry name" value="Glyco_hydro_38_N_sf"/>
</dbReference>